<evidence type="ECO:0000256" key="1">
    <source>
        <dbReference type="SAM" id="Coils"/>
    </source>
</evidence>
<feature type="compositionally biased region" description="Basic and acidic residues" evidence="2">
    <location>
        <begin position="239"/>
        <end position="257"/>
    </location>
</feature>
<keyword evidence="1" id="KW-0175">Coiled coil</keyword>
<dbReference type="InterPro" id="IPR007304">
    <property type="entry name" value="TAP46-like"/>
</dbReference>
<dbReference type="OrthoDB" id="10261753at2759"/>
<accession>A0A5C3NDS0</accession>
<dbReference type="Gene3D" id="1.25.40.540">
    <property type="entry name" value="TAP42-like family"/>
    <property type="match status" value="1"/>
</dbReference>
<dbReference type="STRING" id="5364.A0A5C3NDS0"/>
<dbReference type="AlphaFoldDB" id="A0A5C3NDS0"/>
<reference evidence="3 4" key="1">
    <citation type="journal article" date="2019" name="Nat. Ecol. Evol.">
        <title>Megaphylogeny resolves global patterns of mushroom evolution.</title>
        <authorList>
            <person name="Varga T."/>
            <person name="Krizsan K."/>
            <person name="Foldi C."/>
            <person name="Dima B."/>
            <person name="Sanchez-Garcia M."/>
            <person name="Sanchez-Ramirez S."/>
            <person name="Szollosi G.J."/>
            <person name="Szarkandi J.G."/>
            <person name="Papp V."/>
            <person name="Albert L."/>
            <person name="Andreopoulos W."/>
            <person name="Angelini C."/>
            <person name="Antonin V."/>
            <person name="Barry K.W."/>
            <person name="Bougher N.L."/>
            <person name="Buchanan P."/>
            <person name="Buyck B."/>
            <person name="Bense V."/>
            <person name="Catcheside P."/>
            <person name="Chovatia M."/>
            <person name="Cooper J."/>
            <person name="Damon W."/>
            <person name="Desjardin D."/>
            <person name="Finy P."/>
            <person name="Geml J."/>
            <person name="Haridas S."/>
            <person name="Hughes K."/>
            <person name="Justo A."/>
            <person name="Karasinski D."/>
            <person name="Kautmanova I."/>
            <person name="Kiss B."/>
            <person name="Kocsube S."/>
            <person name="Kotiranta H."/>
            <person name="LaButti K.M."/>
            <person name="Lechner B.E."/>
            <person name="Liimatainen K."/>
            <person name="Lipzen A."/>
            <person name="Lukacs Z."/>
            <person name="Mihaltcheva S."/>
            <person name="Morgado L.N."/>
            <person name="Niskanen T."/>
            <person name="Noordeloos M.E."/>
            <person name="Ohm R.A."/>
            <person name="Ortiz-Santana B."/>
            <person name="Ovrebo C."/>
            <person name="Racz N."/>
            <person name="Riley R."/>
            <person name="Savchenko A."/>
            <person name="Shiryaev A."/>
            <person name="Soop K."/>
            <person name="Spirin V."/>
            <person name="Szebenyi C."/>
            <person name="Tomsovsky M."/>
            <person name="Tulloss R.E."/>
            <person name="Uehling J."/>
            <person name="Grigoriev I.V."/>
            <person name="Vagvolgyi C."/>
            <person name="Papp T."/>
            <person name="Martin F.M."/>
            <person name="Miettinen O."/>
            <person name="Hibbett D.S."/>
            <person name="Nagy L.G."/>
        </authorList>
    </citation>
    <scope>NUCLEOTIDE SEQUENCE [LARGE SCALE GENOMIC DNA]</scope>
    <source>
        <strain evidence="3 4">OMC1185</strain>
    </source>
</reference>
<protein>
    <submittedName>
        <fullName evidence="3">TAP42-like protein</fullName>
    </submittedName>
</protein>
<name>A0A5C3NDS0_9AGAM</name>
<evidence type="ECO:0000256" key="2">
    <source>
        <dbReference type="SAM" id="MobiDB-lite"/>
    </source>
</evidence>
<dbReference type="EMBL" id="ML213505">
    <property type="protein sequence ID" value="TFK54616.1"/>
    <property type="molecule type" value="Genomic_DNA"/>
</dbReference>
<dbReference type="PANTHER" id="PTHR10933:SF9">
    <property type="entry name" value="IMMUNOGLOBULIN-BINDING PROTEIN 1"/>
    <property type="match status" value="1"/>
</dbReference>
<feature type="compositionally biased region" description="Basic and acidic residues" evidence="2">
    <location>
        <begin position="356"/>
        <end position="369"/>
    </location>
</feature>
<feature type="region of interest" description="Disordered" evidence="2">
    <location>
        <begin position="237"/>
        <end position="279"/>
    </location>
</feature>
<dbReference type="Pfam" id="PF04177">
    <property type="entry name" value="TAP42"/>
    <property type="match status" value="1"/>
</dbReference>
<dbReference type="InterPro" id="IPR038511">
    <property type="entry name" value="TAP42/TAP46-like_sf"/>
</dbReference>
<feature type="coiled-coil region" evidence="1">
    <location>
        <begin position="206"/>
        <end position="233"/>
    </location>
</feature>
<dbReference type="GO" id="GO:0009966">
    <property type="term" value="P:regulation of signal transduction"/>
    <property type="evidence" value="ECO:0007669"/>
    <property type="project" value="InterPro"/>
</dbReference>
<organism evidence="3 4">
    <name type="scientific">Heliocybe sulcata</name>
    <dbReference type="NCBI Taxonomy" id="5364"/>
    <lineage>
        <taxon>Eukaryota</taxon>
        <taxon>Fungi</taxon>
        <taxon>Dikarya</taxon>
        <taxon>Basidiomycota</taxon>
        <taxon>Agaricomycotina</taxon>
        <taxon>Agaricomycetes</taxon>
        <taxon>Gloeophyllales</taxon>
        <taxon>Gloeophyllaceae</taxon>
        <taxon>Heliocybe</taxon>
    </lineage>
</organism>
<dbReference type="GO" id="GO:0051721">
    <property type="term" value="F:protein phosphatase 2A binding"/>
    <property type="evidence" value="ECO:0007669"/>
    <property type="project" value="TreeGrafter"/>
</dbReference>
<proteinExistence type="predicted"/>
<evidence type="ECO:0000313" key="4">
    <source>
        <dbReference type="Proteomes" id="UP000305948"/>
    </source>
</evidence>
<feature type="region of interest" description="Disordered" evidence="2">
    <location>
        <begin position="356"/>
        <end position="387"/>
    </location>
</feature>
<dbReference type="PANTHER" id="PTHR10933">
    <property type="entry name" value="IMMUNOGLOBULIN-BINDING PROTEIN 1"/>
    <property type="match status" value="1"/>
</dbReference>
<dbReference type="Proteomes" id="UP000305948">
    <property type="component" value="Unassembled WGS sequence"/>
</dbReference>
<sequence>MTDVPLSAQFNRALSGASEAFDMPTIDDKTQDVIQSALADLRNVDGRVNGLSLFSPNETLEDIATRDLVYLFVPYVISEVQGRVKAVDPLERLKLLLLAQRHLRTFLSNLENYGIISEAEQAAYEKADAMMANPAQRRDAKIQQYKREKEIKNKIEALQKRRRQWPTDDRYPNDFTSIMSLLSTPSDASNIDDEDDLDDALRETTLLLLRLTYAQARTQAENMNQELDLLRGAISHDVSSGDERREERTEREGDTWRLDSVPRGGPDGRGPLMDASGRPLRPFTILGSNAAERTRLQAEVFGPDHRLPTMSVDEYLEIERQRGNIITGGGPQSAERLTTSEQLALDAEMDGTAFAEEKAEEKRQKDEQWARFTDANPRGAGNTMNRG</sequence>
<evidence type="ECO:0000313" key="3">
    <source>
        <dbReference type="EMBL" id="TFK54616.1"/>
    </source>
</evidence>
<dbReference type="GO" id="GO:0005829">
    <property type="term" value="C:cytosol"/>
    <property type="evidence" value="ECO:0007669"/>
    <property type="project" value="TreeGrafter"/>
</dbReference>
<dbReference type="GO" id="GO:0035303">
    <property type="term" value="P:regulation of dephosphorylation"/>
    <property type="evidence" value="ECO:0007669"/>
    <property type="project" value="TreeGrafter"/>
</dbReference>
<gene>
    <name evidence="3" type="ORF">OE88DRAFT_1623983</name>
</gene>
<keyword evidence="4" id="KW-1185">Reference proteome</keyword>